<dbReference type="EMBL" id="JAAGNN010000007">
    <property type="protein sequence ID" value="KAF4087119.1"/>
    <property type="molecule type" value="Genomic_DNA"/>
</dbReference>
<sequence>MELVYGMKKKIEMGTHSVPTVTSDSLSELPLDFSLPISVLPQLLPTGIKVLQCTSSLAKINRSLMRVMKPPSFSSNQPHNL</sequence>
<comment type="caution">
    <text evidence="1">The sequence shown here is derived from an EMBL/GenBank/DDBJ whole genome shotgun (WGS) entry which is preliminary data.</text>
</comment>
<reference evidence="1 2" key="1">
    <citation type="submission" date="2020-02" db="EMBL/GenBank/DDBJ databases">
        <title>A chromosome-scale genome assembly of the black bullhead catfish (Ameiurus melas).</title>
        <authorList>
            <person name="Wen M."/>
            <person name="Zham M."/>
            <person name="Cabau C."/>
            <person name="Klopp C."/>
            <person name="Donnadieu C."/>
            <person name="Roques C."/>
            <person name="Bouchez O."/>
            <person name="Lampietro C."/>
            <person name="Jouanno E."/>
            <person name="Herpin A."/>
            <person name="Louis A."/>
            <person name="Berthelot C."/>
            <person name="Parey E."/>
            <person name="Roest-Crollius H."/>
            <person name="Braasch I."/>
            <person name="Postlethwait J."/>
            <person name="Robinson-Rechavi M."/>
            <person name="Echchiki A."/>
            <person name="Begum T."/>
            <person name="Montfort J."/>
            <person name="Schartl M."/>
            <person name="Bobe J."/>
            <person name="Guiguen Y."/>
        </authorList>
    </citation>
    <scope>NUCLEOTIDE SEQUENCE [LARGE SCALE GENOMIC DNA]</scope>
    <source>
        <strain evidence="1">M_S1</strain>
        <tissue evidence="1">Blood</tissue>
    </source>
</reference>
<dbReference type="AlphaFoldDB" id="A0A7J6AYF5"/>
<evidence type="ECO:0000313" key="2">
    <source>
        <dbReference type="Proteomes" id="UP000593565"/>
    </source>
</evidence>
<protein>
    <submittedName>
        <fullName evidence="1">Uncharacterized protein</fullName>
    </submittedName>
</protein>
<evidence type="ECO:0000313" key="1">
    <source>
        <dbReference type="EMBL" id="KAF4087119.1"/>
    </source>
</evidence>
<gene>
    <name evidence="1" type="ORF">AMELA_G00092630</name>
</gene>
<keyword evidence="2" id="KW-1185">Reference proteome</keyword>
<organism evidence="1 2">
    <name type="scientific">Ameiurus melas</name>
    <name type="common">Black bullhead</name>
    <name type="synonym">Silurus melas</name>
    <dbReference type="NCBI Taxonomy" id="219545"/>
    <lineage>
        <taxon>Eukaryota</taxon>
        <taxon>Metazoa</taxon>
        <taxon>Chordata</taxon>
        <taxon>Craniata</taxon>
        <taxon>Vertebrata</taxon>
        <taxon>Euteleostomi</taxon>
        <taxon>Actinopterygii</taxon>
        <taxon>Neopterygii</taxon>
        <taxon>Teleostei</taxon>
        <taxon>Ostariophysi</taxon>
        <taxon>Siluriformes</taxon>
        <taxon>Ictaluridae</taxon>
        <taxon>Ameiurus</taxon>
    </lineage>
</organism>
<accession>A0A7J6AYF5</accession>
<dbReference type="Proteomes" id="UP000593565">
    <property type="component" value="Unassembled WGS sequence"/>
</dbReference>
<proteinExistence type="predicted"/>
<name>A0A7J6AYF5_AMEME</name>